<dbReference type="Proteomes" id="UP000306509">
    <property type="component" value="Unassembled WGS sequence"/>
</dbReference>
<dbReference type="STRING" id="180332.GCA_000797495_02319"/>
<accession>A0A4U8PZM6</accession>
<evidence type="ECO:0000313" key="2">
    <source>
        <dbReference type="EMBL" id="TLC97851.1"/>
    </source>
</evidence>
<name>A0A4U8PZM6_9FIRM</name>
<proteinExistence type="predicted"/>
<sequence precursor="true">MIKKTSQILVLCFCFLFICGCSTYFSLEEAENTKYSTNKNFVTENNLVTTESNSINQDSENDIERKAIAEENEAMNNNTFLSISPIILRKSLLENNNFLSDKSDGVNGESYIHLINEADTINIYLGSDADEKVYSVSYTIKNNTPLDNIKLRKEVLETLKTILESLKEYYKEQVLIDYINSAKIGTVTPNLEYSDQLIIYCAQEKDYFSIEIKANS</sequence>
<keyword evidence="3" id="KW-1185">Reference proteome</keyword>
<dbReference type="RefSeq" id="WP_138004048.1">
    <property type="nucleotide sequence ID" value="NZ_QGQD01000107.1"/>
</dbReference>
<evidence type="ECO:0000313" key="3">
    <source>
        <dbReference type="Proteomes" id="UP000306509"/>
    </source>
</evidence>
<gene>
    <name evidence="2" type="ORF">DSM106044_05214</name>
</gene>
<comment type="caution">
    <text evidence="2">The sequence shown here is derived from an EMBL/GenBank/DDBJ whole genome shotgun (WGS) entry which is preliminary data.</text>
</comment>
<evidence type="ECO:0000256" key="1">
    <source>
        <dbReference type="SAM" id="SignalP"/>
    </source>
</evidence>
<organism evidence="2 3">
    <name type="scientific">Robinsoniella peoriensis</name>
    <dbReference type="NCBI Taxonomy" id="180332"/>
    <lineage>
        <taxon>Bacteria</taxon>
        <taxon>Bacillati</taxon>
        <taxon>Bacillota</taxon>
        <taxon>Clostridia</taxon>
        <taxon>Lachnospirales</taxon>
        <taxon>Lachnospiraceae</taxon>
        <taxon>Robinsoniella</taxon>
    </lineage>
</organism>
<reference evidence="2 3" key="1">
    <citation type="journal article" date="2019" name="Anaerobe">
        <title>Detection of Robinsoniella peoriensis in multiple bone samples of a trauma patient.</title>
        <authorList>
            <person name="Schrottner P."/>
            <person name="Hartwich K."/>
            <person name="Bunk B."/>
            <person name="Schober I."/>
            <person name="Helbig S."/>
            <person name="Rudolph W.W."/>
            <person name="Gunzer F."/>
        </authorList>
    </citation>
    <scope>NUCLEOTIDE SEQUENCE [LARGE SCALE GENOMIC DNA]</scope>
    <source>
        <strain evidence="2 3">DSM 106044</strain>
    </source>
</reference>
<feature type="signal peptide" evidence="1">
    <location>
        <begin position="1"/>
        <end position="26"/>
    </location>
</feature>
<keyword evidence="1" id="KW-0732">Signal</keyword>
<dbReference type="EMBL" id="QGQD01000107">
    <property type="protein sequence ID" value="TLC97851.1"/>
    <property type="molecule type" value="Genomic_DNA"/>
</dbReference>
<protein>
    <recommendedName>
        <fullName evidence="4">Lipoprotein</fullName>
    </recommendedName>
</protein>
<dbReference type="AlphaFoldDB" id="A0A4U8PZM6"/>
<feature type="chain" id="PRO_5020943988" description="Lipoprotein" evidence="1">
    <location>
        <begin position="27"/>
        <end position="216"/>
    </location>
</feature>
<dbReference type="PROSITE" id="PS51257">
    <property type="entry name" value="PROKAR_LIPOPROTEIN"/>
    <property type="match status" value="1"/>
</dbReference>
<evidence type="ECO:0008006" key="4">
    <source>
        <dbReference type="Google" id="ProtNLM"/>
    </source>
</evidence>